<keyword evidence="2" id="KW-0808">Transferase</keyword>
<dbReference type="SUPFAM" id="SSF53335">
    <property type="entry name" value="S-adenosyl-L-methionine-dependent methyltransferases"/>
    <property type="match status" value="1"/>
</dbReference>
<dbReference type="RefSeq" id="WP_092786331.1">
    <property type="nucleotide sequence ID" value="NZ_FNAP01000008.1"/>
</dbReference>
<proteinExistence type="predicted"/>
<dbReference type="Gene3D" id="3.40.50.150">
    <property type="entry name" value="Vaccinia Virus protein VP39"/>
    <property type="match status" value="1"/>
</dbReference>
<keyword evidence="3" id="KW-1185">Reference proteome</keyword>
<evidence type="ECO:0000313" key="3">
    <source>
        <dbReference type="Proteomes" id="UP000199412"/>
    </source>
</evidence>
<feature type="domain" description="Methyltransferase type 11" evidence="1">
    <location>
        <begin position="83"/>
        <end position="130"/>
    </location>
</feature>
<accession>A0A1G7DT93</accession>
<dbReference type="EMBL" id="FNAP01000008">
    <property type="protein sequence ID" value="SDE54714.1"/>
    <property type="molecule type" value="Genomic_DNA"/>
</dbReference>
<evidence type="ECO:0000259" key="1">
    <source>
        <dbReference type="Pfam" id="PF08241"/>
    </source>
</evidence>
<dbReference type="STRING" id="69960.SAMN05421720_10816"/>
<dbReference type="InterPro" id="IPR029063">
    <property type="entry name" value="SAM-dependent_MTases_sf"/>
</dbReference>
<evidence type="ECO:0000313" key="2">
    <source>
        <dbReference type="EMBL" id="SDE54714.1"/>
    </source>
</evidence>
<dbReference type="GO" id="GO:0032259">
    <property type="term" value="P:methylation"/>
    <property type="evidence" value="ECO:0007669"/>
    <property type="project" value="UniProtKB-KW"/>
</dbReference>
<keyword evidence="2" id="KW-0489">Methyltransferase</keyword>
<name>A0A1G7DT93_9PROT</name>
<gene>
    <name evidence="2" type="ORF">SAMN05421720_10816</name>
</gene>
<dbReference type="OrthoDB" id="9800231at2"/>
<dbReference type="AlphaFoldDB" id="A0A1G7DT93"/>
<sequence length="262" mass="29072">MRADVIDLRDFYDSPLGEAARLQISRRVREMWPNTRGERILGLGYAVPYLDPFLDESERVIAAMPPSQGVMRWPSDGRNLAMLAEETELPLPDQSIDRVLLVHGLEGLDHTNAALRELWRVLTDAGRLLIVVPNRRGLWAQLERSPFASGRPYSSGQLDALLRANLFAPGARTTALFTPPTRSAMVKSAGSVLERMGARWFPGVSGVLLVEASKQIHALPLTREARRARLSPASVALPGLRPGAVAAERRVVDLTRHRRPQR</sequence>
<dbReference type="Pfam" id="PF08241">
    <property type="entry name" value="Methyltransf_11"/>
    <property type="match status" value="1"/>
</dbReference>
<organism evidence="2 3">
    <name type="scientific">Rhodospira trueperi</name>
    <dbReference type="NCBI Taxonomy" id="69960"/>
    <lineage>
        <taxon>Bacteria</taxon>
        <taxon>Pseudomonadati</taxon>
        <taxon>Pseudomonadota</taxon>
        <taxon>Alphaproteobacteria</taxon>
        <taxon>Rhodospirillales</taxon>
        <taxon>Rhodospirillaceae</taxon>
        <taxon>Rhodospira</taxon>
    </lineage>
</organism>
<dbReference type="GO" id="GO:0008757">
    <property type="term" value="F:S-adenosylmethionine-dependent methyltransferase activity"/>
    <property type="evidence" value="ECO:0007669"/>
    <property type="project" value="InterPro"/>
</dbReference>
<protein>
    <submittedName>
        <fullName evidence="2">Methyltransferase domain-containing protein</fullName>
    </submittedName>
</protein>
<reference evidence="2 3" key="1">
    <citation type="submission" date="2016-10" db="EMBL/GenBank/DDBJ databases">
        <authorList>
            <person name="de Groot N.N."/>
        </authorList>
    </citation>
    <scope>NUCLEOTIDE SEQUENCE [LARGE SCALE GENOMIC DNA]</scope>
    <source>
        <strain evidence="2 3">ATCC 700224</strain>
    </source>
</reference>
<dbReference type="InterPro" id="IPR013216">
    <property type="entry name" value="Methyltransf_11"/>
</dbReference>
<dbReference type="Proteomes" id="UP000199412">
    <property type="component" value="Unassembled WGS sequence"/>
</dbReference>